<accession>A0ABQ6A6P1</accession>
<comment type="caution">
    <text evidence="2">The sequence shown here is derived from an EMBL/GenBank/DDBJ whole genome shotgun (WGS) entry which is preliminary data.</text>
</comment>
<dbReference type="Proteomes" id="UP001156641">
    <property type="component" value="Unassembled WGS sequence"/>
</dbReference>
<dbReference type="RefSeq" id="WP_284258059.1">
    <property type="nucleotide sequence ID" value="NZ_BSOS01000065.1"/>
</dbReference>
<evidence type="ECO:0000313" key="2">
    <source>
        <dbReference type="EMBL" id="GLR67328.1"/>
    </source>
</evidence>
<evidence type="ECO:0000259" key="1">
    <source>
        <dbReference type="Pfam" id="PF00534"/>
    </source>
</evidence>
<protein>
    <submittedName>
        <fullName evidence="2">Glycosyl transferase</fullName>
    </submittedName>
</protein>
<evidence type="ECO:0000313" key="3">
    <source>
        <dbReference type="Proteomes" id="UP001156641"/>
    </source>
</evidence>
<dbReference type="PANTHER" id="PTHR12526">
    <property type="entry name" value="GLYCOSYLTRANSFERASE"/>
    <property type="match status" value="1"/>
</dbReference>
<dbReference type="SUPFAM" id="SSF53756">
    <property type="entry name" value="UDP-Glycosyltransferase/glycogen phosphorylase"/>
    <property type="match status" value="1"/>
</dbReference>
<gene>
    <name evidence="2" type="ORF">GCM10010909_20090</name>
</gene>
<keyword evidence="3" id="KW-1185">Reference proteome</keyword>
<dbReference type="GO" id="GO:0016740">
    <property type="term" value="F:transferase activity"/>
    <property type="evidence" value="ECO:0007669"/>
    <property type="project" value="UniProtKB-KW"/>
</dbReference>
<dbReference type="EMBL" id="BSOS01000065">
    <property type="protein sequence ID" value="GLR67328.1"/>
    <property type="molecule type" value="Genomic_DNA"/>
</dbReference>
<dbReference type="Gene3D" id="3.40.50.2000">
    <property type="entry name" value="Glycogen Phosphorylase B"/>
    <property type="match status" value="2"/>
</dbReference>
<name>A0ABQ6A6P1_9PROT</name>
<organism evidence="2 3">
    <name type="scientific">Acidocella aquatica</name>
    <dbReference type="NCBI Taxonomy" id="1922313"/>
    <lineage>
        <taxon>Bacteria</taxon>
        <taxon>Pseudomonadati</taxon>
        <taxon>Pseudomonadota</taxon>
        <taxon>Alphaproteobacteria</taxon>
        <taxon>Acetobacterales</taxon>
        <taxon>Acidocellaceae</taxon>
        <taxon>Acidocella</taxon>
    </lineage>
</organism>
<dbReference type="InterPro" id="IPR001296">
    <property type="entry name" value="Glyco_trans_1"/>
</dbReference>
<dbReference type="Pfam" id="PF00534">
    <property type="entry name" value="Glycos_transf_1"/>
    <property type="match status" value="1"/>
</dbReference>
<dbReference type="PANTHER" id="PTHR12526:SF635">
    <property type="entry name" value="GLYCOSYL TRANSFERASE GROUP 1"/>
    <property type="match status" value="1"/>
</dbReference>
<sequence>MRIAQIIAGSGAGGMYERMSLLLSHNGHQVFPVISPDPGLELRLRTGALAPMTLEFGGMLDFATLRDIREVLQARKAQIALAWTGRAATFLPRGPWVNVGRLDGYYGRNEFGLCAYLAGSTRGIASHIAQSGFSPAKVLYLPDFVEDYTREDPVGRAALGVPEAAPLLLGLGPLERSRGFDTLIRAAALLPDMYCVIAGEGPERVALSRLIAQLRLEKRVRLLGARRDTGALLKAADVFVCPARQRPLGPEVLEAFSAQTPVLATDVEGEHAVVRDGEDGLLVPVDDPGALAAAAGQIFNDTRLRVKLALAARQRFVGEFSPKAVLGIWLENLQKLLP</sequence>
<reference evidence="3" key="1">
    <citation type="journal article" date="2019" name="Int. J. Syst. Evol. Microbiol.">
        <title>The Global Catalogue of Microorganisms (GCM) 10K type strain sequencing project: providing services to taxonomists for standard genome sequencing and annotation.</title>
        <authorList>
            <consortium name="The Broad Institute Genomics Platform"/>
            <consortium name="The Broad Institute Genome Sequencing Center for Infectious Disease"/>
            <person name="Wu L."/>
            <person name="Ma J."/>
        </authorList>
    </citation>
    <scope>NUCLEOTIDE SEQUENCE [LARGE SCALE GENOMIC DNA]</scope>
    <source>
        <strain evidence="3">NBRC 112502</strain>
    </source>
</reference>
<feature type="domain" description="Glycosyl transferase family 1" evidence="1">
    <location>
        <begin position="157"/>
        <end position="315"/>
    </location>
</feature>
<keyword evidence="2" id="KW-0808">Transferase</keyword>
<proteinExistence type="predicted"/>